<comment type="caution">
    <text evidence="2">The sequence shown here is derived from an EMBL/GenBank/DDBJ whole genome shotgun (WGS) entry which is preliminary data.</text>
</comment>
<dbReference type="InterPro" id="IPR015795">
    <property type="entry name" value="Pyrv_Knase_C"/>
</dbReference>
<accession>A0A558D2Z8</accession>
<dbReference type="InterPro" id="IPR036918">
    <property type="entry name" value="Pyrv_Knase_C_sf"/>
</dbReference>
<feature type="domain" description="Pyruvate kinase C-terminal" evidence="1">
    <location>
        <begin position="2"/>
        <end position="57"/>
    </location>
</feature>
<name>A0A558D2Z8_9GAMM</name>
<evidence type="ECO:0000313" key="2">
    <source>
        <dbReference type="EMBL" id="TVT55394.1"/>
    </source>
</evidence>
<evidence type="ECO:0000313" key="3">
    <source>
        <dbReference type="Proteomes" id="UP000317355"/>
    </source>
</evidence>
<gene>
    <name evidence="2" type="ORF">FHK82_08630</name>
</gene>
<proteinExistence type="predicted"/>
<reference evidence="2 3" key="1">
    <citation type="submission" date="2019-07" db="EMBL/GenBank/DDBJ databases">
        <title>The pathways for chlorine oxyanion respiration interact through the shared metabolite chlorate.</title>
        <authorList>
            <person name="Barnum T.P."/>
            <person name="Cheng Y."/>
            <person name="Hill K.A."/>
            <person name="Lucas L.N."/>
            <person name="Carlson H.K."/>
            <person name="Coates J.D."/>
        </authorList>
    </citation>
    <scope>NUCLEOTIDE SEQUENCE [LARGE SCALE GENOMIC DNA]</scope>
    <source>
        <strain evidence="2">BK-3</strain>
    </source>
</reference>
<sequence>MRAKMIISLSNSGMSAITIRSARPTVPLLAISCNPGTYRRFNPQWGTLPILAKDAGNTHPNK</sequence>
<evidence type="ECO:0000259" key="1">
    <source>
        <dbReference type="Pfam" id="PF02887"/>
    </source>
</evidence>
<protein>
    <recommendedName>
        <fullName evidence="1">Pyruvate kinase C-terminal domain-containing protein</fullName>
    </recommendedName>
</protein>
<dbReference type="AlphaFoldDB" id="A0A558D2Z8"/>
<organism evidence="2 3">
    <name type="scientific">Sedimenticola thiotaurini</name>
    <dbReference type="NCBI Taxonomy" id="1543721"/>
    <lineage>
        <taxon>Bacteria</taxon>
        <taxon>Pseudomonadati</taxon>
        <taxon>Pseudomonadota</taxon>
        <taxon>Gammaproteobacteria</taxon>
        <taxon>Chromatiales</taxon>
        <taxon>Sedimenticolaceae</taxon>
        <taxon>Sedimenticola</taxon>
    </lineage>
</organism>
<dbReference type="EMBL" id="VMRY01000034">
    <property type="protein sequence ID" value="TVT55394.1"/>
    <property type="molecule type" value="Genomic_DNA"/>
</dbReference>
<dbReference type="Pfam" id="PF02887">
    <property type="entry name" value="PK_C"/>
    <property type="match status" value="1"/>
</dbReference>
<dbReference type="Gene3D" id="3.40.1380.20">
    <property type="entry name" value="Pyruvate kinase, C-terminal domain"/>
    <property type="match status" value="1"/>
</dbReference>
<dbReference type="SUPFAM" id="SSF52935">
    <property type="entry name" value="PK C-terminal domain-like"/>
    <property type="match status" value="1"/>
</dbReference>
<dbReference type="Proteomes" id="UP000317355">
    <property type="component" value="Unassembled WGS sequence"/>
</dbReference>